<sequence>MNHMTAAEMVKELETLVEENEITIEEEATTERCSNSEKSSKLYRTAREVIVEIIQDSNNNITQ</sequence>
<accession>A0A9N9K1W9</accession>
<feature type="non-terminal residue" evidence="1">
    <location>
        <position position="1"/>
    </location>
</feature>
<dbReference type="EMBL" id="CAJVPY010039254">
    <property type="protein sequence ID" value="CAG8804702.1"/>
    <property type="molecule type" value="Genomic_DNA"/>
</dbReference>
<proteinExistence type="predicted"/>
<organism evidence="1 2">
    <name type="scientific">Dentiscutata erythropus</name>
    <dbReference type="NCBI Taxonomy" id="1348616"/>
    <lineage>
        <taxon>Eukaryota</taxon>
        <taxon>Fungi</taxon>
        <taxon>Fungi incertae sedis</taxon>
        <taxon>Mucoromycota</taxon>
        <taxon>Glomeromycotina</taxon>
        <taxon>Glomeromycetes</taxon>
        <taxon>Diversisporales</taxon>
        <taxon>Gigasporaceae</taxon>
        <taxon>Dentiscutata</taxon>
    </lineage>
</organism>
<gene>
    <name evidence="1" type="ORF">DERYTH_LOCUS24154</name>
</gene>
<dbReference type="AlphaFoldDB" id="A0A9N9K1W9"/>
<dbReference type="Proteomes" id="UP000789405">
    <property type="component" value="Unassembled WGS sequence"/>
</dbReference>
<name>A0A9N9K1W9_9GLOM</name>
<evidence type="ECO:0000313" key="2">
    <source>
        <dbReference type="Proteomes" id="UP000789405"/>
    </source>
</evidence>
<evidence type="ECO:0000313" key="1">
    <source>
        <dbReference type="EMBL" id="CAG8804702.1"/>
    </source>
</evidence>
<comment type="caution">
    <text evidence="1">The sequence shown here is derived from an EMBL/GenBank/DDBJ whole genome shotgun (WGS) entry which is preliminary data.</text>
</comment>
<protein>
    <submittedName>
        <fullName evidence="1">19544_t:CDS:1</fullName>
    </submittedName>
</protein>
<reference evidence="1" key="1">
    <citation type="submission" date="2021-06" db="EMBL/GenBank/DDBJ databases">
        <authorList>
            <person name="Kallberg Y."/>
            <person name="Tangrot J."/>
            <person name="Rosling A."/>
        </authorList>
    </citation>
    <scope>NUCLEOTIDE SEQUENCE</scope>
    <source>
        <strain evidence="1">MA453B</strain>
    </source>
</reference>
<keyword evidence="2" id="KW-1185">Reference proteome</keyword>